<dbReference type="EMBL" id="GGFL01008546">
    <property type="protein sequence ID" value="MBW72724.1"/>
    <property type="molecule type" value="Transcribed_RNA"/>
</dbReference>
<protein>
    <submittedName>
        <fullName evidence="2">Uncharacterized protein</fullName>
    </submittedName>
</protein>
<sequence>MMLMFFCAFWIARSVCLWNLRPWSMVMPRYLYSFVLSIWRSLIFIIISVSFGKVIIFVFSMFISSSSVLAVLAKRSICFCNSIWIACVVPVDIRTKSSAYWISLGFSPVFPL</sequence>
<feature type="transmembrane region" description="Helical" evidence="1">
    <location>
        <begin position="30"/>
        <end position="47"/>
    </location>
</feature>
<feature type="transmembrane region" description="Helical" evidence="1">
    <location>
        <begin position="54"/>
        <end position="73"/>
    </location>
</feature>
<evidence type="ECO:0000256" key="1">
    <source>
        <dbReference type="SAM" id="Phobius"/>
    </source>
</evidence>
<organism evidence="2">
    <name type="scientific">Anopheles darlingi</name>
    <name type="common">Mosquito</name>
    <dbReference type="NCBI Taxonomy" id="43151"/>
    <lineage>
        <taxon>Eukaryota</taxon>
        <taxon>Metazoa</taxon>
        <taxon>Ecdysozoa</taxon>
        <taxon>Arthropoda</taxon>
        <taxon>Hexapoda</taxon>
        <taxon>Insecta</taxon>
        <taxon>Pterygota</taxon>
        <taxon>Neoptera</taxon>
        <taxon>Endopterygota</taxon>
        <taxon>Diptera</taxon>
        <taxon>Nematocera</taxon>
        <taxon>Culicoidea</taxon>
        <taxon>Culicidae</taxon>
        <taxon>Anophelinae</taxon>
        <taxon>Anopheles</taxon>
    </lineage>
</organism>
<accession>A0A2M4D564</accession>
<keyword evidence="1" id="KW-0812">Transmembrane</keyword>
<evidence type="ECO:0000313" key="2">
    <source>
        <dbReference type="EMBL" id="MBW72724.1"/>
    </source>
</evidence>
<reference evidence="2" key="1">
    <citation type="submission" date="2018-01" db="EMBL/GenBank/DDBJ databases">
        <title>An insight into the sialome of Amazonian anophelines.</title>
        <authorList>
            <person name="Ribeiro J.M."/>
            <person name="Scarpassa V."/>
            <person name="Calvo E."/>
        </authorList>
    </citation>
    <scope>NUCLEOTIDE SEQUENCE</scope>
</reference>
<dbReference type="AlphaFoldDB" id="A0A2M4D564"/>
<keyword evidence="1" id="KW-0472">Membrane</keyword>
<name>A0A2M4D564_ANODA</name>
<keyword evidence="1" id="KW-1133">Transmembrane helix</keyword>
<proteinExistence type="predicted"/>